<dbReference type="SUPFAM" id="SSF55785">
    <property type="entry name" value="PYP-like sensor domain (PAS domain)"/>
    <property type="match status" value="1"/>
</dbReference>
<evidence type="ECO:0000313" key="11">
    <source>
        <dbReference type="Proteomes" id="UP001283341"/>
    </source>
</evidence>
<dbReference type="SUPFAM" id="SSF57716">
    <property type="entry name" value="Glucocorticoid receptor-like (DNA-binding domain)"/>
    <property type="match status" value="1"/>
</dbReference>
<dbReference type="Pfam" id="PF00320">
    <property type="entry name" value="GATA"/>
    <property type="match status" value="1"/>
</dbReference>
<feature type="compositionally biased region" description="Polar residues" evidence="7">
    <location>
        <begin position="276"/>
        <end position="297"/>
    </location>
</feature>
<feature type="domain" description="GATA-type" evidence="9">
    <location>
        <begin position="411"/>
        <end position="444"/>
    </location>
</feature>
<feature type="region of interest" description="Disordered" evidence="7">
    <location>
        <begin position="452"/>
        <end position="473"/>
    </location>
</feature>
<organism evidence="10 11">
    <name type="scientific">Apodospora peruviana</name>
    <dbReference type="NCBI Taxonomy" id="516989"/>
    <lineage>
        <taxon>Eukaryota</taxon>
        <taxon>Fungi</taxon>
        <taxon>Dikarya</taxon>
        <taxon>Ascomycota</taxon>
        <taxon>Pezizomycotina</taxon>
        <taxon>Sordariomycetes</taxon>
        <taxon>Sordariomycetidae</taxon>
        <taxon>Sordariales</taxon>
        <taxon>Lasiosphaeriaceae</taxon>
        <taxon>Apodospora</taxon>
    </lineage>
</organism>
<dbReference type="PROSITE" id="PS50112">
    <property type="entry name" value="PAS"/>
    <property type="match status" value="1"/>
</dbReference>
<dbReference type="GO" id="GO:0006355">
    <property type="term" value="P:regulation of DNA-templated transcription"/>
    <property type="evidence" value="ECO:0007669"/>
    <property type="project" value="InterPro"/>
</dbReference>
<name>A0AAE0IR90_9PEZI</name>
<accession>A0AAE0IR90</accession>
<dbReference type="InterPro" id="IPR035965">
    <property type="entry name" value="PAS-like_dom_sf"/>
</dbReference>
<evidence type="ECO:0000256" key="1">
    <source>
        <dbReference type="ARBA" id="ARBA00022723"/>
    </source>
</evidence>
<feature type="region of interest" description="Disordered" evidence="7">
    <location>
        <begin position="264"/>
        <end position="301"/>
    </location>
</feature>
<evidence type="ECO:0000256" key="7">
    <source>
        <dbReference type="SAM" id="MobiDB-lite"/>
    </source>
</evidence>
<keyword evidence="3" id="KW-0862">Zinc</keyword>
<dbReference type="CDD" id="cd00202">
    <property type="entry name" value="ZnF_GATA"/>
    <property type="match status" value="1"/>
</dbReference>
<evidence type="ECO:0000313" key="10">
    <source>
        <dbReference type="EMBL" id="KAK3329076.1"/>
    </source>
</evidence>
<dbReference type="GO" id="GO:0043565">
    <property type="term" value="F:sequence-specific DNA binding"/>
    <property type="evidence" value="ECO:0007669"/>
    <property type="project" value="InterPro"/>
</dbReference>
<dbReference type="PROSITE" id="PS50114">
    <property type="entry name" value="GATA_ZN_FINGER_2"/>
    <property type="match status" value="1"/>
</dbReference>
<evidence type="ECO:0000259" key="8">
    <source>
        <dbReference type="PROSITE" id="PS50112"/>
    </source>
</evidence>
<keyword evidence="2 6" id="KW-0863">Zinc-finger</keyword>
<dbReference type="PANTHER" id="PTHR47172">
    <property type="entry name" value="OS01G0976800 PROTEIN"/>
    <property type="match status" value="1"/>
</dbReference>
<dbReference type="Proteomes" id="UP001283341">
    <property type="component" value="Unassembled WGS sequence"/>
</dbReference>
<dbReference type="AlphaFoldDB" id="A0AAE0IR90"/>
<keyword evidence="4" id="KW-0805">Transcription regulation</keyword>
<keyword evidence="11" id="KW-1185">Reference proteome</keyword>
<keyword evidence="5" id="KW-0804">Transcription</keyword>
<gene>
    <name evidence="10" type="ORF">B0H66DRAFT_571760</name>
</gene>
<reference evidence="10" key="1">
    <citation type="journal article" date="2023" name="Mol. Phylogenet. Evol.">
        <title>Genome-scale phylogeny and comparative genomics of the fungal order Sordariales.</title>
        <authorList>
            <person name="Hensen N."/>
            <person name="Bonometti L."/>
            <person name="Westerberg I."/>
            <person name="Brannstrom I.O."/>
            <person name="Guillou S."/>
            <person name="Cros-Aarteil S."/>
            <person name="Calhoun S."/>
            <person name="Haridas S."/>
            <person name="Kuo A."/>
            <person name="Mondo S."/>
            <person name="Pangilinan J."/>
            <person name="Riley R."/>
            <person name="LaButti K."/>
            <person name="Andreopoulos B."/>
            <person name="Lipzen A."/>
            <person name="Chen C."/>
            <person name="Yan M."/>
            <person name="Daum C."/>
            <person name="Ng V."/>
            <person name="Clum A."/>
            <person name="Steindorff A."/>
            <person name="Ohm R.A."/>
            <person name="Martin F."/>
            <person name="Silar P."/>
            <person name="Natvig D.O."/>
            <person name="Lalanne C."/>
            <person name="Gautier V."/>
            <person name="Ament-Velasquez S.L."/>
            <person name="Kruys A."/>
            <person name="Hutchinson M.I."/>
            <person name="Powell A.J."/>
            <person name="Barry K."/>
            <person name="Miller A.N."/>
            <person name="Grigoriev I.V."/>
            <person name="Debuchy R."/>
            <person name="Gladieux P."/>
            <person name="Hiltunen Thoren M."/>
            <person name="Johannesson H."/>
        </authorList>
    </citation>
    <scope>NUCLEOTIDE SEQUENCE</scope>
    <source>
        <strain evidence="10">CBS 118394</strain>
    </source>
</reference>
<dbReference type="EMBL" id="JAUEDM010000001">
    <property type="protein sequence ID" value="KAK3329076.1"/>
    <property type="molecule type" value="Genomic_DNA"/>
</dbReference>
<evidence type="ECO:0000256" key="2">
    <source>
        <dbReference type="ARBA" id="ARBA00022771"/>
    </source>
</evidence>
<feature type="domain" description="PAS" evidence="8">
    <location>
        <begin position="111"/>
        <end position="181"/>
    </location>
</feature>
<dbReference type="InterPro" id="IPR013655">
    <property type="entry name" value="PAS_fold_3"/>
</dbReference>
<evidence type="ECO:0000256" key="6">
    <source>
        <dbReference type="PROSITE-ProRule" id="PRU00094"/>
    </source>
</evidence>
<dbReference type="InterPro" id="IPR000014">
    <property type="entry name" value="PAS"/>
</dbReference>
<evidence type="ECO:0000256" key="3">
    <source>
        <dbReference type="ARBA" id="ARBA00022833"/>
    </source>
</evidence>
<dbReference type="PROSITE" id="PS00344">
    <property type="entry name" value="GATA_ZN_FINGER_1"/>
    <property type="match status" value="1"/>
</dbReference>
<comment type="caution">
    <text evidence="10">The sequence shown here is derived from an EMBL/GenBank/DDBJ whole genome shotgun (WGS) entry which is preliminary data.</text>
</comment>
<dbReference type="GO" id="GO:0008270">
    <property type="term" value="F:zinc ion binding"/>
    <property type="evidence" value="ECO:0007669"/>
    <property type="project" value="UniProtKB-KW"/>
</dbReference>
<keyword evidence="1" id="KW-0479">Metal-binding</keyword>
<sequence length="473" mass="51834">MAHGPPPPEANLYSFGSDITTPQMTADQQDMISLLDSSMFAGYDPMSMTLDASDAMNQAFAPASAQPPGPDQIFSPDDVINSIVNASPIPMATTGSSVQTGGNTLTEFTKRRNWPARVVEELKDLLQILDADGKFKHVSSSIERLTGYKPDEVRGEFLTNYLHPDDVGLFTSEFHECIASAAPLRIFYRFKRKDGKFMIFEAVGHAHIAAARFAPTPQNQSPFCQAVFMMARQYPTKNSSLLDSFLEHKIENERLRRRIAELRKEEAEDAEESQRTWRQSQEGRSDMTASDNATQAGATPIPYCGVMSPDNSMPPPERPASLNVALTRENLEGIAGGRPDSIREKMARYEGTAAHADTIEMLTGLRYQEGERSKGITTGNASPTLIKGDAGIAIPMDRDPRTGEKKKKLKVAEEYVCTDCGTLDSPEWRKGPSGPKTLCNACGLRWAKKEKKKNNAMSGGGMGAPEQMVDSIG</sequence>
<proteinExistence type="predicted"/>
<dbReference type="InterPro" id="IPR013088">
    <property type="entry name" value="Znf_NHR/GATA"/>
</dbReference>
<dbReference type="InterPro" id="IPR000679">
    <property type="entry name" value="Znf_GATA"/>
</dbReference>
<dbReference type="NCBIfam" id="TIGR00229">
    <property type="entry name" value="sensory_box"/>
    <property type="match status" value="1"/>
</dbReference>
<dbReference type="Gene3D" id="3.30.50.10">
    <property type="entry name" value="Erythroid Transcription Factor GATA-1, subunit A"/>
    <property type="match status" value="1"/>
</dbReference>
<dbReference type="Pfam" id="PF08447">
    <property type="entry name" value="PAS_3"/>
    <property type="match status" value="1"/>
</dbReference>
<dbReference type="SMART" id="SM00091">
    <property type="entry name" value="PAS"/>
    <property type="match status" value="1"/>
</dbReference>
<dbReference type="CDD" id="cd00130">
    <property type="entry name" value="PAS"/>
    <property type="match status" value="1"/>
</dbReference>
<dbReference type="PANTHER" id="PTHR47172:SF24">
    <property type="entry name" value="GATA ZINC FINGER DOMAIN-CONTAINING PROTEIN 14-RELATED"/>
    <property type="match status" value="1"/>
</dbReference>
<evidence type="ECO:0000259" key="9">
    <source>
        <dbReference type="PROSITE" id="PS50114"/>
    </source>
</evidence>
<evidence type="ECO:0000256" key="5">
    <source>
        <dbReference type="ARBA" id="ARBA00023163"/>
    </source>
</evidence>
<reference evidence="10" key="2">
    <citation type="submission" date="2023-06" db="EMBL/GenBank/DDBJ databases">
        <authorList>
            <consortium name="Lawrence Berkeley National Laboratory"/>
            <person name="Haridas S."/>
            <person name="Hensen N."/>
            <person name="Bonometti L."/>
            <person name="Westerberg I."/>
            <person name="Brannstrom I.O."/>
            <person name="Guillou S."/>
            <person name="Cros-Aarteil S."/>
            <person name="Calhoun S."/>
            <person name="Kuo A."/>
            <person name="Mondo S."/>
            <person name="Pangilinan J."/>
            <person name="Riley R."/>
            <person name="Labutti K."/>
            <person name="Andreopoulos B."/>
            <person name="Lipzen A."/>
            <person name="Chen C."/>
            <person name="Yanf M."/>
            <person name="Daum C."/>
            <person name="Ng V."/>
            <person name="Clum A."/>
            <person name="Steindorff A."/>
            <person name="Ohm R."/>
            <person name="Martin F."/>
            <person name="Silar P."/>
            <person name="Natvig D."/>
            <person name="Lalanne C."/>
            <person name="Gautier V."/>
            <person name="Ament-Velasquez S.L."/>
            <person name="Kruys A."/>
            <person name="Hutchinson M.I."/>
            <person name="Powell A.J."/>
            <person name="Barry K."/>
            <person name="Miller A.N."/>
            <person name="Grigoriev I.V."/>
            <person name="Debuchy R."/>
            <person name="Gladieux P."/>
            <person name="Thoren M.H."/>
            <person name="Johannesson H."/>
        </authorList>
    </citation>
    <scope>NUCLEOTIDE SEQUENCE</scope>
    <source>
        <strain evidence="10">CBS 118394</strain>
    </source>
</reference>
<dbReference type="SMART" id="SM00401">
    <property type="entry name" value="ZnF_GATA"/>
    <property type="match status" value="1"/>
</dbReference>
<dbReference type="Gene3D" id="3.30.450.20">
    <property type="entry name" value="PAS domain"/>
    <property type="match status" value="1"/>
</dbReference>
<evidence type="ECO:0000256" key="4">
    <source>
        <dbReference type="ARBA" id="ARBA00023015"/>
    </source>
</evidence>
<protein>
    <submittedName>
        <fullName evidence="10">Zinc finger protein white collar 2</fullName>
    </submittedName>
</protein>